<dbReference type="Proteomes" id="UP000255233">
    <property type="component" value="Unassembled WGS sequence"/>
</dbReference>
<proteinExistence type="predicted"/>
<evidence type="ECO:0000313" key="2">
    <source>
        <dbReference type="Proteomes" id="UP000255233"/>
    </source>
</evidence>
<dbReference type="AlphaFoldDB" id="A0A379MPL1"/>
<accession>A0A379MPL1</accession>
<gene>
    <name evidence="1" type="ORF">NCTC11190_00874</name>
</gene>
<organism evidence="1 2">
    <name type="scientific">Rikenella microfusus</name>
    <dbReference type="NCBI Taxonomy" id="28139"/>
    <lineage>
        <taxon>Bacteria</taxon>
        <taxon>Pseudomonadati</taxon>
        <taxon>Bacteroidota</taxon>
        <taxon>Bacteroidia</taxon>
        <taxon>Bacteroidales</taxon>
        <taxon>Rikenellaceae</taxon>
        <taxon>Rikenella</taxon>
    </lineage>
</organism>
<dbReference type="OrthoDB" id="1327410at2"/>
<dbReference type="EMBL" id="UGVL01000001">
    <property type="protein sequence ID" value="SUE33664.1"/>
    <property type="molecule type" value="Genomic_DNA"/>
</dbReference>
<reference evidence="1 2" key="1">
    <citation type="submission" date="2018-06" db="EMBL/GenBank/DDBJ databases">
        <authorList>
            <consortium name="Pathogen Informatics"/>
            <person name="Doyle S."/>
        </authorList>
    </citation>
    <scope>NUCLEOTIDE SEQUENCE [LARGE SCALE GENOMIC DNA]</scope>
    <source>
        <strain evidence="1 2">NCTC11190</strain>
    </source>
</reference>
<name>A0A379MPL1_9BACT</name>
<evidence type="ECO:0000313" key="1">
    <source>
        <dbReference type="EMBL" id="SUE33664.1"/>
    </source>
</evidence>
<sequence length="520" mass="60920">MAADNRFSKIIGNYDAHCRRIARSTSVNLGETPAERIARVRTLEADYVKWFEYYFETFAKVPCAWFHREGARQIIENTEIYAQWEIYRSGAKSVHADMGIPLYLMYTGRMKFMLLIGENERKAQRLLSACQAQLQYNKRLNHDYGPKYQQGDWSAGEFLTTDGVRFMCLGFGQDPRGVREEERRPDYIVVDDVDNKKHVNNDRIMREGVDWLFEDLIGCFDEMEGSVKRFVYANNNFHKNSITNRLKAQFKVRIAQAREEGKPPKYRILSVPAVKDLATFEPAWPEKTSAEYWREKFRNTPSRSFMREYMHVHVEEGAVFRAEDMQWKKMLPLHEYDALVFYGDLSYKAAACFKGMILVGKRGREFHIIHTFLRQSTRAALARWLYDLYEDRGLGRCRKIRYLIEGLFSMDEFVNDFDAEGDARGYYIPVRADKRAKGDKFERIEATQPYFERRNVWFNADERDTPDQTELVDQYLAFEKGSGSMVDGPDAVEGALSLLNAVTRTQRATYRVGYRTSRKY</sequence>
<dbReference type="RefSeq" id="WP_027290368.1">
    <property type="nucleotide sequence ID" value="NZ_UGVL01000001.1"/>
</dbReference>
<dbReference type="STRING" id="880526.GCA_000427365_00573"/>
<protein>
    <submittedName>
        <fullName evidence="1">Phage uncharacterized protein, C-terminal domain</fullName>
    </submittedName>
</protein>
<keyword evidence="2" id="KW-1185">Reference proteome</keyword>